<protein>
    <submittedName>
        <fullName evidence="1">Uncharacterized protein</fullName>
    </submittedName>
</protein>
<proteinExistence type="predicted"/>
<reference evidence="1 2" key="1">
    <citation type="journal article" date="2019" name="Sci. Rep.">
        <title>Orb-weaving spider Araneus ventricosus genome elucidates the spidroin gene catalogue.</title>
        <authorList>
            <person name="Kono N."/>
            <person name="Nakamura H."/>
            <person name="Ohtoshi R."/>
            <person name="Moran D.A.P."/>
            <person name="Shinohara A."/>
            <person name="Yoshida Y."/>
            <person name="Fujiwara M."/>
            <person name="Mori M."/>
            <person name="Tomita M."/>
            <person name="Arakawa K."/>
        </authorList>
    </citation>
    <scope>NUCLEOTIDE SEQUENCE [LARGE SCALE GENOMIC DNA]</scope>
</reference>
<name>A0A4Y2AUH0_ARAVE</name>
<dbReference type="Proteomes" id="UP000499080">
    <property type="component" value="Unassembled WGS sequence"/>
</dbReference>
<accession>A0A4Y2AUH0</accession>
<sequence length="141" mass="15398">MAELTCTMLTHKADLRWIGVSNPRSSDPKAWTLSADLFALFLSISDYRILENSECDVKVRYQMTSEEGGDKRLDPSVWLKGGEKEGLDPLFGFEEGKKRVGPFCKITASEGKGSSILSAEGGALNNLLKGLKQAGKPKTTE</sequence>
<organism evidence="1 2">
    <name type="scientific">Araneus ventricosus</name>
    <name type="common">Orbweaver spider</name>
    <name type="synonym">Epeira ventricosa</name>
    <dbReference type="NCBI Taxonomy" id="182803"/>
    <lineage>
        <taxon>Eukaryota</taxon>
        <taxon>Metazoa</taxon>
        <taxon>Ecdysozoa</taxon>
        <taxon>Arthropoda</taxon>
        <taxon>Chelicerata</taxon>
        <taxon>Arachnida</taxon>
        <taxon>Araneae</taxon>
        <taxon>Araneomorphae</taxon>
        <taxon>Entelegynae</taxon>
        <taxon>Araneoidea</taxon>
        <taxon>Araneidae</taxon>
        <taxon>Araneus</taxon>
    </lineage>
</organism>
<gene>
    <name evidence="1" type="ORF">AVEN_165373_1</name>
</gene>
<evidence type="ECO:0000313" key="2">
    <source>
        <dbReference type="Proteomes" id="UP000499080"/>
    </source>
</evidence>
<keyword evidence="2" id="KW-1185">Reference proteome</keyword>
<evidence type="ECO:0000313" key="1">
    <source>
        <dbReference type="EMBL" id="GBL83167.1"/>
    </source>
</evidence>
<comment type="caution">
    <text evidence="1">The sequence shown here is derived from an EMBL/GenBank/DDBJ whole genome shotgun (WGS) entry which is preliminary data.</text>
</comment>
<dbReference type="EMBL" id="BGPR01000031">
    <property type="protein sequence ID" value="GBL83167.1"/>
    <property type="molecule type" value="Genomic_DNA"/>
</dbReference>
<dbReference type="AlphaFoldDB" id="A0A4Y2AUH0"/>